<protein>
    <submittedName>
        <fullName evidence="2">Uncharacterized protein</fullName>
    </submittedName>
</protein>
<sequence length="141" mass="15780">MAYNNNRGNYNNGYQNQNQQQNAKKSGAVYKKISKGDFQGKDIINAWNKSRSRGMITATVAPYYNTDYKKPVESESGHRYVKMMAVVTYQSSGQEKKIPCLMNMSTRVVVLQEIGMVISPNGSGHTSSGKKVTGYFGKFTR</sequence>
<dbReference type="AlphaFoldDB" id="A0A504JM62"/>
<reference evidence="2 3" key="1">
    <citation type="submission" date="2019-06" db="EMBL/GenBank/DDBJ databases">
        <authorList>
            <person name="Meng X."/>
        </authorList>
    </citation>
    <scope>NUCLEOTIDE SEQUENCE [LARGE SCALE GENOMIC DNA]</scope>
    <source>
        <strain evidence="2 3">M625</strain>
    </source>
</reference>
<keyword evidence="3" id="KW-1185">Reference proteome</keyword>
<gene>
    <name evidence="2" type="ORF">FHK87_01090</name>
</gene>
<feature type="compositionally biased region" description="Low complexity" evidence="1">
    <location>
        <begin position="1"/>
        <end position="22"/>
    </location>
</feature>
<feature type="region of interest" description="Disordered" evidence="1">
    <location>
        <begin position="1"/>
        <end position="27"/>
    </location>
</feature>
<dbReference type="Proteomes" id="UP000315540">
    <property type="component" value="Unassembled WGS sequence"/>
</dbReference>
<organism evidence="2 3">
    <name type="scientific">Aquimarina algicola</name>
    <dbReference type="NCBI Taxonomy" id="2589995"/>
    <lineage>
        <taxon>Bacteria</taxon>
        <taxon>Pseudomonadati</taxon>
        <taxon>Bacteroidota</taxon>
        <taxon>Flavobacteriia</taxon>
        <taxon>Flavobacteriales</taxon>
        <taxon>Flavobacteriaceae</taxon>
        <taxon>Aquimarina</taxon>
    </lineage>
</organism>
<evidence type="ECO:0000313" key="3">
    <source>
        <dbReference type="Proteomes" id="UP000315540"/>
    </source>
</evidence>
<evidence type="ECO:0000313" key="2">
    <source>
        <dbReference type="EMBL" id="TPN88838.1"/>
    </source>
</evidence>
<dbReference type="OrthoDB" id="1359387at2"/>
<evidence type="ECO:0000256" key="1">
    <source>
        <dbReference type="SAM" id="MobiDB-lite"/>
    </source>
</evidence>
<dbReference type="RefSeq" id="WP_140588764.1">
    <property type="nucleotide sequence ID" value="NZ_VFWZ01000001.1"/>
</dbReference>
<accession>A0A504JM62</accession>
<proteinExistence type="predicted"/>
<name>A0A504JM62_9FLAO</name>
<comment type="caution">
    <text evidence="2">The sequence shown here is derived from an EMBL/GenBank/DDBJ whole genome shotgun (WGS) entry which is preliminary data.</text>
</comment>
<dbReference type="EMBL" id="VFWZ01000001">
    <property type="protein sequence ID" value="TPN88838.1"/>
    <property type="molecule type" value="Genomic_DNA"/>
</dbReference>